<evidence type="ECO:0000313" key="5">
    <source>
        <dbReference type="EMBL" id="EFM83818.1"/>
    </source>
</evidence>
<accession>A0A125W9E2</accession>
<evidence type="ECO:0000256" key="3">
    <source>
        <dbReference type="ARBA" id="ARBA00023163"/>
    </source>
</evidence>
<keyword evidence="2" id="KW-0238">DNA-binding</keyword>
<gene>
    <name evidence="5" type="ORF">HMPREF9498_00533</name>
</gene>
<evidence type="ECO:0000259" key="4">
    <source>
        <dbReference type="PROSITE" id="PS50949"/>
    </source>
</evidence>
<comment type="caution">
    <text evidence="5">The sequence shown here is derived from an EMBL/GenBank/DDBJ whole genome shotgun (WGS) entry which is preliminary data.</text>
</comment>
<evidence type="ECO:0000313" key="6">
    <source>
        <dbReference type="Proteomes" id="UP000004846"/>
    </source>
</evidence>
<organism evidence="5 6">
    <name type="scientific">Enterococcus faecalis TX4248</name>
    <dbReference type="NCBI Taxonomy" id="749495"/>
    <lineage>
        <taxon>Bacteria</taxon>
        <taxon>Bacillati</taxon>
        <taxon>Bacillota</taxon>
        <taxon>Bacilli</taxon>
        <taxon>Lactobacillales</taxon>
        <taxon>Enterococcaceae</taxon>
        <taxon>Enterococcus</taxon>
    </lineage>
</organism>
<reference evidence="6" key="1">
    <citation type="submission" date="2010-07" db="EMBL/GenBank/DDBJ databases">
        <authorList>
            <person name="Weinstock G."/>
            <person name="Sodergren E."/>
            <person name="Clifton S."/>
            <person name="Fulton L."/>
            <person name="Fulton B."/>
            <person name="Courtney L."/>
            <person name="Fronick C."/>
            <person name="Harrison M."/>
            <person name="Strong C."/>
            <person name="Farmer C."/>
            <person name="Delahaunty K."/>
            <person name="Markovic C."/>
            <person name="Hall O."/>
            <person name="Minx P."/>
            <person name="Tomlinson C."/>
            <person name="Mitreva M."/>
            <person name="Hou S."/>
            <person name="Chen J."/>
            <person name="Wollam A."/>
            <person name="Pepin K.H."/>
            <person name="Johnson M."/>
            <person name="Bhonagiri V."/>
            <person name="Zhang X."/>
            <person name="Suruliraj S."/>
            <person name="Warren W."/>
            <person name="Chinwalla A."/>
            <person name="Mardis E.R."/>
            <person name="Wilson R.K."/>
        </authorList>
    </citation>
    <scope>NUCLEOTIDE SEQUENCE [LARGE SCALE GENOMIC DNA]</scope>
    <source>
        <strain evidence="6">TX4248</strain>
    </source>
</reference>
<dbReference type="HOGENOM" id="CLU_1935291_0_0_9"/>
<keyword evidence="1" id="KW-0805">Transcription regulation</keyword>
<dbReference type="SMART" id="SM00345">
    <property type="entry name" value="HTH_GNTR"/>
    <property type="match status" value="1"/>
</dbReference>
<dbReference type="GO" id="GO:0003677">
    <property type="term" value="F:DNA binding"/>
    <property type="evidence" value="ECO:0007669"/>
    <property type="project" value="UniProtKB-KW"/>
</dbReference>
<dbReference type="PANTHER" id="PTHR44846">
    <property type="entry name" value="MANNOSYL-D-GLYCERATE TRANSPORT/METABOLISM SYSTEM REPRESSOR MNGR-RELATED"/>
    <property type="match status" value="1"/>
</dbReference>
<dbReference type="AlphaFoldDB" id="A0A125W9E2"/>
<dbReference type="GO" id="GO:0003700">
    <property type="term" value="F:DNA-binding transcription factor activity"/>
    <property type="evidence" value="ECO:0007669"/>
    <property type="project" value="InterPro"/>
</dbReference>
<dbReference type="Proteomes" id="UP000004846">
    <property type="component" value="Unassembled WGS sequence"/>
</dbReference>
<keyword evidence="3" id="KW-0804">Transcription</keyword>
<evidence type="ECO:0000256" key="1">
    <source>
        <dbReference type="ARBA" id="ARBA00023015"/>
    </source>
</evidence>
<evidence type="ECO:0000256" key="2">
    <source>
        <dbReference type="ARBA" id="ARBA00023125"/>
    </source>
</evidence>
<dbReference type="GO" id="GO:0045892">
    <property type="term" value="P:negative regulation of DNA-templated transcription"/>
    <property type="evidence" value="ECO:0007669"/>
    <property type="project" value="TreeGrafter"/>
</dbReference>
<dbReference type="SUPFAM" id="SSF46785">
    <property type="entry name" value="Winged helix' DNA-binding domain"/>
    <property type="match status" value="1"/>
</dbReference>
<name>A0A125W9E2_ENTFL</name>
<dbReference type="CDD" id="cd07377">
    <property type="entry name" value="WHTH_GntR"/>
    <property type="match status" value="1"/>
</dbReference>
<feature type="domain" description="HTH gntR-type" evidence="4">
    <location>
        <begin position="1"/>
        <end position="69"/>
    </location>
</feature>
<dbReference type="InterPro" id="IPR036390">
    <property type="entry name" value="WH_DNA-bd_sf"/>
</dbReference>
<dbReference type="Pfam" id="PF00392">
    <property type="entry name" value="GntR"/>
    <property type="match status" value="1"/>
</dbReference>
<dbReference type="InterPro" id="IPR050679">
    <property type="entry name" value="Bact_HTH_transcr_reg"/>
</dbReference>
<dbReference type="PANTHER" id="PTHR44846:SF4">
    <property type="entry name" value="HTH GNTR-TYPE DOMAIN-CONTAINING PROTEIN"/>
    <property type="match status" value="1"/>
</dbReference>
<dbReference type="PROSITE" id="PS50949">
    <property type="entry name" value="HTH_GNTR"/>
    <property type="match status" value="1"/>
</dbReference>
<dbReference type="EMBL" id="AEBR01000014">
    <property type="protein sequence ID" value="EFM83818.1"/>
    <property type="molecule type" value="Genomic_DNA"/>
</dbReference>
<sequence length="127" mass="14689">MPKYKEIALALKERIVEGKYQEGSKLPEQESLAREFKTSCVTIRKAIQLLIDEGLLYTRRGSGTFIRSNIRQDNENVTQVNNVFGTSSQENTNVTSKIIRFDVRFPTDYERRLSATYFRSPSCKSWV</sequence>
<dbReference type="RefSeq" id="WP_002364876.1">
    <property type="nucleotide sequence ID" value="NZ_GL454420.1"/>
</dbReference>
<dbReference type="InterPro" id="IPR036388">
    <property type="entry name" value="WH-like_DNA-bd_sf"/>
</dbReference>
<proteinExistence type="predicted"/>
<dbReference type="InterPro" id="IPR000524">
    <property type="entry name" value="Tscrpt_reg_HTH_GntR"/>
</dbReference>
<protein>
    <submittedName>
        <fullName evidence="5">Transcriptional regulator, GntR family</fullName>
    </submittedName>
</protein>
<dbReference type="Gene3D" id="1.10.10.10">
    <property type="entry name" value="Winged helix-like DNA-binding domain superfamily/Winged helix DNA-binding domain"/>
    <property type="match status" value="1"/>
</dbReference>